<dbReference type="EMBL" id="OC920587">
    <property type="protein sequence ID" value="CAD7652621.1"/>
    <property type="molecule type" value="Genomic_DNA"/>
</dbReference>
<dbReference type="PANTHER" id="PTHR19818">
    <property type="entry name" value="ZINC FINGER PROTEIN ZIC AND GLI"/>
    <property type="match status" value="1"/>
</dbReference>
<proteinExistence type="predicted"/>
<evidence type="ECO:0000256" key="2">
    <source>
        <dbReference type="ARBA" id="ARBA00022737"/>
    </source>
</evidence>
<dbReference type="SUPFAM" id="SSF57667">
    <property type="entry name" value="beta-beta-alpha zinc fingers"/>
    <property type="match status" value="1"/>
</dbReference>
<dbReference type="GO" id="GO:0005634">
    <property type="term" value="C:nucleus"/>
    <property type="evidence" value="ECO:0007669"/>
    <property type="project" value="UniProtKB-ARBA"/>
</dbReference>
<feature type="domain" description="C2H2-type" evidence="6">
    <location>
        <begin position="67"/>
        <end position="95"/>
    </location>
</feature>
<dbReference type="Proteomes" id="UP000728032">
    <property type="component" value="Unassembled WGS sequence"/>
</dbReference>
<dbReference type="PANTHER" id="PTHR19818:SF139">
    <property type="entry name" value="PAIR-RULE PROTEIN ODD-PAIRED"/>
    <property type="match status" value="1"/>
</dbReference>
<dbReference type="GO" id="GO:0000978">
    <property type="term" value="F:RNA polymerase II cis-regulatory region sequence-specific DNA binding"/>
    <property type="evidence" value="ECO:0007669"/>
    <property type="project" value="TreeGrafter"/>
</dbReference>
<reference evidence="7" key="1">
    <citation type="submission" date="2020-11" db="EMBL/GenBank/DDBJ databases">
        <authorList>
            <person name="Tran Van P."/>
        </authorList>
    </citation>
    <scope>NUCLEOTIDE SEQUENCE</scope>
</reference>
<feature type="domain" description="C2H2-type" evidence="6">
    <location>
        <begin position="131"/>
        <end position="160"/>
    </location>
</feature>
<evidence type="ECO:0000313" key="8">
    <source>
        <dbReference type="Proteomes" id="UP000728032"/>
    </source>
</evidence>
<dbReference type="OrthoDB" id="6155966at2759"/>
<keyword evidence="2" id="KW-0677">Repeat</keyword>
<evidence type="ECO:0000256" key="5">
    <source>
        <dbReference type="PROSITE-ProRule" id="PRU00042"/>
    </source>
</evidence>
<dbReference type="GO" id="GO:0000981">
    <property type="term" value="F:DNA-binding transcription factor activity, RNA polymerase II-specific"/>
    <property type="evidence" value="ECO:0007669"/>
    <property type="project" value="TreeGrafter"/>
</dbReference>
<evidence type="ECO:0000259" key="6">
    <source>
        <dbReference type="PROSITE" id="PS50157"/>
    </source>
</evidence>
<dbReference type="SMART" id="SM00355">
    <property type="entry name" value="ZnF_C2H2"/>
    <property type="match status" value="4"/>
</dbReference>
<keyword evidence="3 5" id="KW-0863">Zinc-finger</keyword>
<name>A0A7R9QQ78_9ACAR</name>
<dbReference type="EMBL" id="CAJPVJ010005762">
    <property type="protein sequence ID" value="CAG2169808.1"/>
    <property type="molecule type" value="Genomic_DNA"/>
</dbReference>
<keyword evidence="8" id="KW-1185">Reference proteome</keyword>
<gene>
    <name evidence="7" type="ORF">ONB1V03_LOCUS9282</name>
</gene>
<keyword evidence="1" id="KW-0479">Metal-binding</keyword>
<evidence type="ECO:0000256" key="4">
    <source>
        <dbReference type="ARBA" id="ARBA00022833"/>
    </source>
</evidence>
<dbReference type="InterPro" id="IPR050329">
    <property type="entry name" value="GLI_C2H2-zinc-finger"/>
</dbReference>
<dbReference type="GO" id="GO:0008270">
    <property type="term" value="F:zinc ion binding"/>
    <property type="evidence" value="ECO:0007669"/>
    <property type="project" value="UniProtKB-KW"/>
</dbReference>
<evidence type="ECO:0000313" key="7">
    <source>
        <dbReference type="EMBL" id="CAD7652621.1"/>
    </source>
</evidence>
<dbReference type="GO" id="GO:0045944">
    <property type="term" value="P:positive regulation of transcription by RNA polymerase II"/>
    <property type="evidence" value="ECO:0007669"/>
    <property type="project" value="UniProtKB-ARBA"/>
</dbReference>
<accession>A0A7R9QQ78</accession>
<evidence type="ECO:0000256" key="1">
    <source>
        <dbReference type="ARBA" id="ARBA00022723"/>
    </source>
</evidence>
<organism evidence="7">
    <name type="scientific">Oppiella nova</name>
    <dbReference type="NCBI Taxonomy" id="334625"/>
    <lineage>
        <taxon>Eukaryota</taxon>
        <taxon>Metazoa</taxon>
        <taxon>Ecdysozoa</taxon>
        <taxon>Arthropoda</taxon>
        <taxon>Chelicerata</taxon>
        <taxon>Arachnida</taxon>
        <taxon>Acari</taxon>
        <taxon>Acariformes</taxon>
        <taxon>Sarcoptiformes</taxon>
        <taxon>Oribatida</taxon>
        <taxon>Brachypylina</taxon>
        <taxon>Oppioidea</taxon>
        <taxon>Oppiidae</taxon>
        <taxon>Oppiella</taxon>
    </lineage>
</organism>
<dbReference type="InterPro" id="IPR013087">
    <property type="entry name" value="Znf_C2H2_type"/>
</dbReference>
<dbReference type="Pfam" id="PF00096">
    <property type="entry name" value="zf-C2H2"/>
    <property type="match status" value="1"/>
</dbReference>
<sequence>MISRLDQIMATMVDTITDNKVKIECNASPQQMVTTYEGLNETKDKHTSHETDTKSVLKSNIVSNNRYKCVAEDCGYLSTDKTSLEQHMEMDHKNECLFKCNHYSCDAMVRTPEALRDHINDRHSLKGLKSFECDYSGCGRVFDRKYTLEKHWFTHSVDKPLKCSVNGCHYQCIRKRQMQCHTNGHIRHNTIIAIYVVREVSEIVTAVRSDIGNASRVLSSVNTNTITNWYTITNSFSSRSINSHELHTPWLYSPPDSTSISLIYESMNAFIADSRAGLNVANVTGLFLGTVNSIPHKLGIEPAHEPMEAVHLAHHGGGPGQLKVDVAPVANHNEPVMVNERGKGFWGGTLALII</sequence>
<dbReference type="PROSITE" id="PS50157">
    <property type="entry name" value="ZINC_FINGER_C2H2_2"/>
    <property type="match status" value="2"/>
</dbReference>
<dbReference type="AlphaFoldDB" id="A0A7R9QQ78"/>
<evidence type="ECO:0000256" key="3">
    <source>
        <dbReference type="ARBA" id="ARBA00022771"/>
    </source>
</evidence>
<dbReference type="PROSITE" id="PS00028">
    <property type="entry name" value="ZINC_FINGER_C2H2_1"/>
    <property type="match status" value="1"/>
</dbReference>
<keyword evidence="4" id="KW-0862">Zinc</keyword>
<dbReference type="InterPro" id="IPR036236">
    <property type="entry name" value="Znf_C2H2_sf"/>
</dbReference>
<dbReference type="Gene3D" id="3.30.160.60">
    <property type="entry name" value="Classic Zinc Finger"/>
    <property type="match status" value="2"/>
</dbReference>
<protein>
    <recommendedName>
        <fullName evidence="6">C2H2-type domain-containing protein</fullName>
    </recommendedName>
</protein>